<dbReference type="Proteomes" id="UP000001294">
    <property type="component" value="Unassembled WGS sequence"/>
</dbReference>
<dbReference type="EMBL" id="DS995899">
    <property type="protein sequence ID" value="EEA26978.1"/>
    <property type="molecule type" value="Genomic_DNA"/>
</dbReference>
<feature type="compositionally biased region" description="Low complexity" evidence="1">
    <location>
        <begin position="1008"/>
        <end position="1018"/>
    </location>
</feature>
<reference evidence="3" key="1">
    <citation type="journal article" date="2015" name="Genome Announc.">
        <title>Genome sequence of the AIDS-associated pathogen Penicillium marneffei (ATCC18224) and its near taxonomic relative Talaromyces stipitatus (ATCC10500).</title>
        <authorList>
            <person name="Nierman W.C."/>
            <person name="Fedorova-Abrams N.D."/>
            <person name="Andrianopoulos A."/>
        </authorList>
    </citation>
    <scope>NUCLEOTIDE SEQUENCE [LARGE SCALE GENOMIC DNA]</scope>
    <source>
        <strain evidence="3">ATCC 18224 / CBS 334.59 / QM 7333</strain>
    </source>
</reference>
<evidence type="ECO:0000313" key="3">
    <source>
        <dbReference type="Proteomes" id="UP000001294"/>
    </source>
</evidence>
<feature type="compositionally biased region" description="Basic and acidic residues" evidence="1">
    <location>
        <begin position="686"/>
        <end position="724"/>
    </location>
</feature>
<feature type="compositionally biased region" description="Polar residues" evidence="1">
    <location>
        <begin position="387"/>
        <end position="396"/>
    </location>
</feature>
<protein>
    <submittedName>
        <fullName evidence="2">Uncharacterized protein</fullName>
    </submittedName>
</protein>
<proteinExistence type="predicted"/>
<name>B6Q2Z4_TALMQ</name>
<feature type="compositionally biased region" description="Basic and acidic residues" evidence="1">
    <location>
        <begin position="123"/>
        <end position="138"/>
    </location>
</feature>
<dbReference type="VEuPathDB" id="FungiDB:PMAA_018850"/>
<feature type="region of interest" description="Disordered" evidence="1">
    <location>
        <begin position="192"/>
        <end position="306"/>
    </location>
</feature>
<feature type="compositionally biased region" description="Pro residues" evidence="1">
    <location>
        <begin position="581"/>
        <end position="591"/>
    </location>
</feature>
<organism evidence="2 3">
    <name type="scientific">Talaromyces marneffei (strain ATCC 18224 / CBS 334.59 / QM 7333)</name>
    <name type="common">Penicillium marneffei</name>
    <dbReference type="NCBI Taxonomy" id="441960"/>
    <lineage>
        <taxon>Eukaryota</taxon>
        <taxon>Fungi</taxon>
        <taxon>Dikarya</taxon>
        <taxon>Ascomycota</taxon>
        <taxon>Pezizomycotina</taxon>
        <taxon>Eurotiomycetes</taxon>
        <taxon>Eurotiomycetidae</taxon>
        <taxon>Eurotiales</taxon>
        <taxon>Trichocomaceae</taxon>
        <taxon>Talaromyces</taxon>
        <taxon>Talaromyces sect. Talaromyces</taxon>
    </lineage>
</organism>
<feature type="region of interest" description="Disordered" evidence="1">
    <location>
        <begin position="80"/>
        <end position="144"/>
    </location>
</feature>
<feature type="region of interest" description="Disordered" evidence="1">
    <location>
        <begin position="967"/>
        <end position="1041"/>
    </location>
</feature>
<gene>
    <name evidence="2" type="ORF">PMAA_018850</name>
</gene>
<feature type="compositionally biased region" description="Low complexity" evidence="1">
    <location>
        <begin position="798"/>
        <end position="811"/>
    </location>
</feature>
<feature type="compositionally biased region" description="Low complexity" evidence="1">
    <location>
        <begin position="88"/>
        <end position="97"/>
    </location>
</feature>
<dbReference type="HOGENOM" id="CLU_010506_0_0_1"/>
<accession>B6Q2Z4</accession>
<sequence>MSTAAITDYKKVHRIPKIRKPRPRSAGASSRPMRNENIAELVRFFQAQEDTEEVNLPKKPTNGNMDLIKAGQRRLRYLGQTKAERTSVKGSDASSSSSEKRTTQRQHWVALQREGLLPGLGDSSDKSRPSRTKQDVEAIGRPWLDDALASRTSNDNRSTSQTTLPLHGLRSESLSLGDLAALVEFSVSFPELYPHESSPPPYQARAQPDSQPQSESQQRQQQQQQQPSSLTLVSATDRPYIQPTHNVNEDDPPATHPNGGQSRDLRVGGANPALNKTIQGHRVAGALGSGRKAQSKPNTDKGDDDSCCGSNCDCDDAKSLAVLLRATERLGVEKKKNSAQNLAEQPATTSTSAPPLVAATSARTSTTTATTTTTKTFSAATERNNEQPHSLNQGVTDTPWFEKKLRVDEKNDGVQAAQELSTNFIKASTSRGTHQPAPLSPAEPGLSVSKPRNGANAGPIPLKLVAECMSPTNSTTSKPVVSPQQPPLSPQDPHPRAGFQGRLSLTDDSAPVLVHPRSVSSIGPSLAIFPRPRALLSPIPIQSRRARSATPDVAASDSSSNKKGKKKVKRAPLYVITDAAPLPPPAKPLPLIPQSAGANISNNPAPRDRNISTPVHPVSAPLEYREEDRDSPILGMNPQKLRLRRSWIGPRPSSQYSSRSNDASDGTSIMSDDQTPSTASPALSRPESRRGRADQVHALRMRDLDASKKREASVTDTELHDATQMRHASIVSTQSGSPSQSDAWKSTQRHRVSAVPEIPLPRDPPVNAQGTTNHRRRNSTASLPGSVATTNGYEEGLSRSASVTSSSIESLSIRHGKAAYPTRDTTRNSIQGRIQPDSPLLPSSDEERHKPRSRPHKDNLRTEAGASERIATGKQKAVYDQSLSSLSETAHDATILAGDSQINYLHLVRSLESRVATLERQNKMLQAALLAALDVGVSHDADSVHSRSASPSLNPIRIPTITERSMLSPHGLGVDTARHVQGNSSQRRRKSRNASYTHDDASQESRGSFETTSSNSDSSLREVEVMLSDVDVGDSTRKIRQ</sequence>
<feature type="compositionally biased region" description="Polar residues" evidence="1">
    <location>
        <begin position="652"/>
        <end position="681"/>
    </location>
</feature>
<feature type="region of interest" description="Disordered" evidence="1">
    <location>
        <begin position="540"/>
        <end position="869"/>
    </location>
</feature>
<feature type="compositionally biased region" description="Basic residues" evidence="1">
    <location>
        <begin position="11"/>
        <end position="23"/>
    </location>
</feature>
<feature type="region of interest" description="Disordered" evidence="1">
    <location>
        <begin position="427"/>
        <end position="503"/>
    </location>
</feature>
<evidence type="ECO:0000313" key="2">
    <source>
        <dbReference type="EMBL" id="EEA26978.1"/>
    </source>
</evidence>
<feature type="compositionally biased region" description="Low complexity" evidence="1">
    <location>
        <begin position="207"/>
        <end position="229"/>
    </location>
</feature>
<dbReference type="AlphaFoldDB" id="B6Q2Z4"/>
<feature type="compositionally biased region" description="Polar residues" evidence="1">
    <location>
        <begin position="338"/>
        <end position="353"/>
    </location>
</feature>
<feature type="region of interest" description="Disordered" evidence="1">
    <location>
        <begin position="334"/>
        <end position="396"/>
    </location>
</feature>
<feature type="compositionally biased region" description="Polar residues" evidence="1">
    <location>
        <begin position="779"/>
        <end position="792"/>
    </location>
</feature>
<keyword evidence="3" id="KW-1185">Reference proteome</keyword>
<evidence type="ECO:0000256" key="1">
    <source>
        <dbReference type="SAM" id="MobiDB-lite"/>
    </source>
</evidence>
<dbReference type="PhylomeDB" id="B6Q2Z4"/>
<feature type="compositionally biased region" description="Polar residues" evidence="1">
    <location>
        <begin position="730"/>
        <end position="746"/>
    </location>
</feature>
<feature type="region of interest" description="Disordered" evidence="1">
    <location>
        <begin position="1"/>
        <end position="35"/>
    </location>
</feature>
<dbReference type="OrthoDB" id="4188047at2759"/>
<feature type="compositionally biased region" description="Low complexity" evidence="1">
    <location>
        <begin position="358"/>
        <end position="381"/>
    </location>
</feature>